<accession>A0ABS9M484</accession>
<keyword evidence="1" id="KW-0472">Membrane</keyword>
<name>A0ABS9M484_9FIRM</name>
<dbReference type="Proteomes" id="UP001200313">
    <property type="component" value="Unassembled WGS sequence"/>
</dbReference>
<dbReference type="RefSeq" id="WP_238072726.1">
    <property type="nucleotide sequence ID" value="NZ_JAKNJB010000001.1"/>
</dbReference>
<feature type="transmembrane region" description="Helical" evidence="1">
    <location>
        <begin position="35"/>
        <end position="56"/>
    </location>
</feature>
<keyword evidence="3" id="KW-1185">Reference proteome</keyword>
<evidence type="ECO:0000256" key="1">
    <source>
        <dbReference type="SAM" id="Phobius"/>
    </source>
</evidence>
<organism evidence="2 3">
    <name type="scientific">Intestinimonas massiliensis</name>
    <name type="common">ex Afouda et al. 2020</name>
    <dbReference type="NCBI Taxonomy" id="1673721"/>
    <lineage>
        <taxon>Bacteria</taxon>
        <taxon>Bacillati</taxon>
        <taxon>Bacillota</taxon>
        <taxon>Clostridia</taxon>
        <taxon>Eubacteriales</taxon>
        <taxon>Intestinimonas</taxon>
    </lineage>
</organism>
<dbReference type="Pfam" id="PF09605">
    <property type="entry name" value="Trep_Strep"/>
    <property type="match status" value="1"/>
</dbReference>
<proteinExistence type="predicted"/>
<protein>
    <submittedName>
        <fullName evidence="2">MptD family putative ECF transporter S component</fullName>
    </submittedName>
</protein>
<feature type="transmembrane region" description="Helical" evidence="1">
    <location>
        <begin position="9"/>
        <end position="29"/>
    </location>
</feature>
<evidence type="ECO:0000313" key="2">
    <source>
        <dbReference type="EMBL" id="MCG4525601.1"/>
    </source>
</evidence>
<keyword evidence="1" id="KW-1133">Transmembrane helix</keyword>
<keyword evidence="1" id="KW-0812">Transmembrane</keyword>
<dbReference type="InterPro" id="IPR011733">
    <property type="entry name" value="CHP02185_IM"/>
</dbReference>
<reference evidence="2 3" key="1">
    <citation type="submission" date="2022-01" db="EMBL/GenBank/DDBJ databases">
        <title>Collection of gut derived symbiotic bacterial strains cultured from healthy donors.</title>
        <authorList>
            <person name="Lin H."/>
            <person name="Kohout C."/>
            <person name="Waligurski E."/>
            <person name="Pamer E.G."/>
        </authorList>
    </citation>
    <scope>NUCLEOTIDE SEQUENCE [LARGE SCALE GENOMIC DNA]</scope>
    <source>
        <strain evidence="2 3">DFI.3.7</strain>
    </source>
</reference>
<evidence type="ECO:0000313" key="3">
    <source>
        <dbReference type="Proteomes" id="UP001200313"/>
    </source>
</evidence>
<sequence>MKRVWTARSLAAVLGGSLLYFLITVLVTMCGSFSPLFWVFLPAITAAASGWLYLYLAARTPRFGVPVLMNLGVLLLFLAAGELSGWMAVTLATGAVLAELVRRLGGYESLRGARWSFLPLAFSSSGSPLYIWIDPARTAASAAEEMSPAYAAAVEGLATPGMLVLMLAAIIVGAAIGAWLGSPLWKRGQARIHITYQKSMSRIGIRRKGSAE</sequence>
<gene>
    <name evidence="2" type="ORF">L0P79_00730</name>
</gene>
<feature type="transmembrane region" description="Helical" evidence="1">
    <location>
        <begin position="162"/>
        <end position="181"/>
    </location>
</feature>
<dbReference type="EMBL" id="JAKNJB010000001">
    <property type="protein sequence ID" value="MCG4525601.1"/>
    <property type="molecule type" value="Genomic_DNA"/>
</dbReference>
<comment type="caution">
    <text evidence="2">The sequence shown here is derived from an EMBL/GenBank/DDBJ whole genome shotgun (WGS) entry which is preliminary data.</text>
</comment>